<feature type="transmembrane region" description="Helical" evidence="1">
    <location>
        <begin position="56"/>
        <end position="77"/>
    </location>
</feature>
<name>A0A0M3K879_ANISI</name>
<sequence>LSVTKLYSVWKPFNYRLFCTMKRCLHIIAFSSFKLPNRNDSRSSVQYTLAKLSPNIATFAFFTFPYIIWSFALLFVGDRCYVFNNLADLLRFLGIIRAMVMTAFPPTQNIGRSNCELYHGTSALPSNIYIQLRFSVLFSTYTISHRLEEGFSTEGACILEGSEMVFQDKDGWTLLVPKNVASRSATPFQEDYCS</sequence>
<dbReference type="WBParaSite" id="ASIM_0001717001-mRNA-1">
    <property type="protein sequence ID" value="ASIM_0001717001-mRNA-1"/>
    <property type="gene ID" value="ASIM_0001717001"/>
</dbReference>
<dbReference type="AlphaFoldDB" id="A0A0M3K879"/>
<organism evidence="2">
    <name type="scientific">Anisakis simplex</name>
    <name type="common">Herring worm</name>
    <dbReference type="NCBI Taxonomy" id="6269"/>
    <lineage>
        <taxon>Eukaryota</taxon>
        <taxon>Metazoa</taxon>
        <taxon>Ecdysozoa</taxon>
        <taxon>Nematoda</taxon>
        <taxon>Chromadorea</taxon>
        <taxon>Rhabditida</taxon>
        <taxon>Spirurina</taxon>
        <taxon>Ascaridomorpha</taxon>
        <taxon>Ascaridoidea</taxon>
        <taxon>Anisakidae</taxon>
        <taxon>Anisakis</taxon>
        <taxon>Anisakis simplex complex</taxon>
    </lineage>
</organism>
<protein>
    <submittedName>
        <fullName evidence="2">Acyl_transf_3 domain-containing protein</fullName>
    </submittedName>
</protein>
<evidence type="ECO:0000313" key="2">
    <source>
        <dbReference type="WBParaSite" id="ASIM_0001717001-mRNA-1"/>
    </source>
</evidence>
<proteinExistence type="predicted"/>
<keyword evidence="1" id="KW-0472">Membrane</keyword>
<accession>A0A0M3K879</accession>
<reference evidence="2" key="1">
    <citation type="submission" date="2017-02" db="UniProtKB">
        <authorList>
            <consortium name="WormBaseParasite"/>
        </authorList>
    </citation>
    <scope>IDENTIFICATION</scope>
</reference>
<keyword evidence="1" id="KW-0812">Transmembrane</keyword>
<keyword evidence="1" id="KW-1133">Transmembrane helix</keyword>
<evidence type="ECO:0000256" key="1">
    <source>
        <dbReference type="SAM" id="Phobius"/>
    </source>
</evidence>